<name>A0ABR1RFJ6_9PEZI</name>
<dbReference type="SUPFAM" id="SSF57701">
    <property type="entry name" value="Zn2/Cys6 DNA-binding domain"/>
    <property type="match status" value="1"/>
</dbReference>
<dbReference type="SMART" id="SM00066">
    <property type="entry name" value="GAL4"/>
    <property type="match status" value="1"/>
</dbReference>
<feature type="domain" description="Zn(2)-C6 fungal-type" evidence="4">
    <location>
        <begin position="43"/>
        <end position="71"/>
    </location>
</feature>
<dbReference type="CDD" id="cd00067">
    <property type="entry name" value="GAL4"/>
    <property type="match status" value="1"/>
</dbReference>
<dbReference type="Pfam" id="PF04082">
    <property type="entry name" value="Fungal_trans"/>
    <property type="match status" value="1"/>
</dbReference>
<dbReference type="PROSITE" id="PS50048">
    <property type="entry name" value="ZN2_CY6_FUNGAL_2"/>
    <property type="match status" value="1"/>
</dbReference>
<keyword evidence="1" id="KW-0479">Metal-binding</keyword>
<evidence type="ECO:0000259" key="4">
    <source>
        <dbReference type="PROSITE" id="PS50048"/>
    </source>
</evidence>
<dbReference type="EMBL" id="JAQQWI010000016">
    <property type="protein sequence ID" value="KAK8009245.1"/>
    <property type="molecule type" value="Genomic_DNA"/>
</dbReference>
<dbReference type="PANTHER" id="PTHR47783">
    <property type="entry name" value="ZN(II)2CYS6 TRANSCRIPTION FACTOR (EUROFUNG)-RELATED"/>
    <property type="match status" value="1"/>
</dbReference>
<dbReference type="Gene3D" id="4.10.240.10">
    <property type="entry name" value="Zn(2)-C6 fungal-type DNA-binding domain"/>
    <property type="match status" value="1"/>
</dbReference>
<protein>
    <recommendedName>
        <fullName evidence="4">Zn(2)-C6 fungal-type domain-containing protein</fullName>
    </recommendedName>
</protein>
<dbReference type="PROSITE" id="PS00463">
    <property type="entry name" value="ZN2_CY6_FUNGAL_1"/>
    <property type="match status" value="1"/>
</dbReference>
<organism evidence="5 6">
    <name type="scientific">Apiospora marii</name>
    <dbReference type="NCBI Taxonomy" id="335849"/>
    <lineage>
        <taxon>Eukaryota</taxon>
        <taxon>Fungi</taxon>
        <taxon>Dikarya</taxon>
        <taxon>Ascomycota</taxon>
        <taxon>Pezizomycotina</taxon>
        <taxon>Sordariomycetes</taxon>
        <taxon>Xylariomycetidae</taxon>
        <taxon>Amphisphaeriales</taxon>
        <taxon>Apiosporaceae</taxon>
        <taxon>Apiospora</taxon>
    </lineage>
</organism>
<reference evidence="5 6" key="1">
    <citation type="submission" date="2023-01" db="EMBL/GenBank/DDBJ databases">
        <title>Analysis of 21 Apiospora genomes using comparative genomics revels a genus with tremendous synthesis potential of carbohydrate active enzymes and secondary metabolites.</title>
        <authorList>
            <person name="Sorensen T."/>
        </authorList>
    </citation>
    <scope>NUCLEOTIDE SEQUENCE [LARGE SCALE GENOMIC DNA]</scope>
    <source>
        <strain evidence="5 6">CBS 20057</strain>
    </source>
</reference>
<keyword evidence="2" id="KW-0539">Nucleus</keyword>
<keyword evidence="6" id="KW-1185">Reference proteome</keyword>
<feature type="compositionally biased region" description="Polar residues" evidence="3">
    <location>
        <begin position="236"/>
        <end position="259"/>
    </location>
</feature>
<feature type="region of interest" description="Disordered" evidence="3">
    <location>
        <begin position="919"/>
        <end position="987"/>
    </location>
</feature>
<feature type="compositionally biased region" description="Polar residues" evidence="3">
    <location>
        <begin position="973"/>
        <end position="984"/>
    </location>
</feature>
<evidence type="ECO:0000256" key="2">
    <source>
        <dbReference type="ARBA" id="ARBA00023242"/>
    </source>
</evidence>
<evidence type="ECO:0000313" key="5">
    <source>
        <dbReference type="EMBL" id="KAK8009245.1"/>
    </source>
</evidence>
<dbReference type="CDD" id="cd12148">
    <property type="entry name" value="fungal_TF_MHR"/>
    <property type="match status" value="1"/>
</dbReference>
<feature type="region of interest" description="Disordered" evidence="3">
    <location>
        <begin position="676"/>
        <end position="695"/>
    </location>
</feature>
<feature type="region of interest" description="Disordered" evidence="3">
    <location>
        <begin position="859"/>
        <end position="882"/>
    </location>
</feature>
<sequence length="1073" mass="117297">MATTATANGSGGSGAAASAAPKAIRFVNNQGQPPQKRRRINAACLTCRKRKTRCDGEHPTCHTCSKNGHVCLGYSDAAEKKKDPLNDQGLDGTSDNDDDLDERPADERQQWRAKKPTARQHGSTASFDSPRRFSESNRGAALASSTVRPKQESMDWEERHNSSQNGSATTAGRPPNVRNSSFSTEDGRSPSIRSPVLQHHPSEGYRVPYFRYFGPTAIVPGFKQMVVKVRNRRRSSMTATSPSSGATYTGFLNSGQSDHSAAHPDEMPVYDPNDADPVDPLILNLVDTFFDHQGCNYPFLRRDDFTSAVKLKQVEAILVDAVCALSARFSDSPVFDNGFKAENGQVFAQRAKAATVDTFPCPSVAAVQACLLMAYEGFGADQDSALWMYLGLAIRMAIDLGLHKKDGVRFQGEKDPWYARSSNRKPSDEESSKMSDSEDTLSPQDQKKLEQERIDTLWSVFILDRVISSGTGRPVTLRDDDFELDFPKPTKNNNDGWPDPFPSLIQIIHLYGRVSDVLNKLRGTKDLTAERMNILLQMEKELTRLHQKQDPRLRFDATNFQNYVGNGQGTPFILLHFWFHALIIVLHQPTLLTPLERLNQNHPLLPHSRELSMSSAKTIADILAFAKLIDEKSFIGNPFTSQPIYIAACAFLKESVAHPSSQPASRDASPLHYQQGMMGRATGGKNGNGSDNKTSDRHFLLASAANQNYQSCYKALQQMQVYWGGVRYILTALDQKFAGTWDCETYTREEYESTKQPRRNELHRFLVKDENYPASPTVPPLAWSLTGTTNSPNSSLTLLFQNNPAAAQQHMDMAAMSVTQPAPPPTSAPTPPGNMIYDPIRQSLPETTVQMYPPAYPQPNTSALRHSINPQRTRRVSNSSGLNKSLLRYDNISEDGVKTPTTPEGKFSLALASQGSSATLNSASYTPTSQHSSGFDQSMYPAGASPSSTLTEMHPSSVHGGQQPSYIRGASGGTNSVGTPTANGGSVFHPDNVGGGGSGASSFVQGGANGISASGYSYLGPNGQGMHLVTIDNESDFTQHLTSFESADMLSWFGEYLPSDVGLFTDMTGNGLP</sequence>
<accession>A0ABR1RFJ6</accession>
<proteinExistence type="predicted"/>
<dbReference type="InterPro" id="IPR036864">
    <property type="entry name" value="Zn2-C6_fun-type_DNA-bd_sf"/>
</dbReference>
<feature type="region of interest" description="Disordered" evidence="3">
    <location>
        <begin position="233"/>
        <end position="273"/>
    </location>
</feature>
<dbReference type="Pfam" id="PF00172">
    <property type="entry name" value="Zn_clus"/>
    <property type="match status" value="1"/>
</dbReference>
<gene>
    <name evidence="5" type="ORF">PG991_011796</name>
</gene>
<dbReference type="SMART" id="SM00906">
    <property type="entry name" value="Fungal_trans"/>
    <property type="match status" value="1"/>
</dbReference>
<dbReference type="InterPro" id="IPR007219">
    <property type="entry name" value="XnlR_reg_dom"/>
</dbReference>
<dbReference type="InterPro" id="IPR001138">
    <property type="entry name" value="Zn2Cys6_DnaBD"/>
</dbReference>
<evidence type="ECO:0000256" key="3">
    <source>
        <dbReference type="SAM" id="MobiDB-lite"/>
    </source>
</evidence>
<feature type="region of interest" description="Disordered" evidence="3">
    <location>
        <begin position="417"/>
        <end position="448"/>
    </location>
</feature>
<evidence type="ECO:0000313" key="6">
    <source>
        <dbReference type="Proteomes" id="UP001396898"/>
    </source>
</evidence>
<feature type="compositionally biased region" description="Basic and acidic residues" evidence="3">
    <location>
        <begin position="149"/>
        <end position="161"/>
    </location>
</feature>
<evidence type="ECO:0000256" key="1">
    <source>
        <dbReference type="ARBA" id="ARBA00022723"/>
    </source>
</evidence>
<feature type="compositionally biased region" description="Basic and acidic residues" evidence="3">
    <location>
        <begin position="425"/>
        <end position="436"/>
    </location>
</feature>
<dbReference type="PANTHER" id="PTHR47783:SF1">
    <property type="entry name" value="ZN(II)2CYS6 TRANSCRIPTION FACTOR (EUROFUNG)"/>
    <property type="match status" value="1"/>
</dbReference>
<feature type="compositionally biased region" description="Polar residues" evidence="3">
    <location>
        <begin position="919"/>
        <end position="936"/>
    </location>
</feature>
<dbReference type="Proteomes" id="UP001396898">
    <property type="component" value="Unassembled WGS sequence"/>
</dbReference>
<comment type="caution">
    <text evidence="5">The sequence shown here is derived from an EMBL/GenBank/DDBJ whole genome shotgun (WGS) entry which is preliminary data.</text>
</comment>
<feature type="region of interest" description="Disordered" evidence="3">
    <location>
        <begin position="80"/>
        <end position="199"/>
    </location>
</feature>